<dbReference type="AlphaFoldDB" id="A0A9Q1RL94"/>
<sequence length="70" mass="7678">MVIIPTAGGEQGFLTPIYVPFATPTSTFFVTVVWYVEECIVGSALALAWERCQKVENVLNAWAKDLVKGT</sequence>
<reference evidence="2" key="1">
    <citation type="journal article" date="2023" name="Proc. Natl. Acad. Sci. U.S.A.">
        <title>Genomic and structural basis for evolution of tropane alkaloid biosynthesis.</title>
        <authorList>
            <person name="Wanga Y.-J."/>
            <person name="Taina T."/>
            <person name="Yua J.-Y."/>
            <person name="Lia J."/>
            <person name="Xua B."/>
            <person name="Chenc J."/>
            <person name="D'Auriad J.C."/>
            <person name="Huanga J.-P."/>
            <person name="Huanga S.-X."/>
        </authorList>
    </citation>
    <scope>NUCLEOTIDE SEQUENCE [LARGE SCALE GENOMIC DNA]</scope>
    <source>
        <strain evidence="2">cv. KIB-2019</strain>
    </source>
</reference>
<dbReference type="Proteomes" id="UP001152561">
    <property type="component" value="Unassembled WGS sequence"/>
</dbReference>
<dbReference type="EMBL" id="JAJAGQ010000005">
    <property type="protein sequence ID" value="KAJ8562517.1"/>
    <property type="molecule type" value="Genomic_DNA"/>
</dbReference>
<gene>
    <name evidence="1" type="ORF">K7X08_011808</name>
</gene>
<evidence type="ECO:0000313" key="2">
    <source>
        <dbReference type="Proteomes" id="UP001152561"/>
    </source>
</evidence>
<protein>
    <submittedName>
        <fullName evidence="1">Uncharacterized protein</fullName>
    </submittedName>
</protein>
<name>A0A9Q1RL94_9SOLA</name>
<accession>A0A9Q1RL94</accession>
<evidence type="ECO:0000313" key="1">
    <source>
        <dbReference type="EMBL" id="KAJ8562517.1"/>
    </source>
</evidence>
<organism evidence="1 2">
    <name type="scientific">Anisodus acutangulus</name>
    <dbReference type="NCBI Taxonomy" id="402998"/>
    <lineage>
        <taxon>Eukaryota</taxon>
        <taxon>Viridiplantae</taxon>
        <taxon>Streptophyta</taxon>
        <taxon>Embryophyta</taxon>
        <taxon>Tracheophyta</taxon>
        <taxon>Spermatophyta</taxon>
        <taxon>Magnoliopsida</taxon>
        <taxon>eudicotyledons</taxon>
        <taxon>Gunneridae</taxon>
        <taxon>Pentapetalae</taxon>
        <taxon>asterids</taxon>
        <taxon>lamiids</taxon>
        <taxon>Solanales</taxon>
        <taxon>Solanaceae</taxon>
        <taxon>Solanoideae</taxon>
        <taxon>Hyoscyameae</taxon>
        <taxon>Anisodus</taxon>
    </lineage>
</organism>
<proteinExistence type="predicted"/>
<comment type="caution">
    <text evidence="1">The sequence shown here is derived from an EMBL/GenBank/DDBJ whole genome shotgun (WGS) entry which is preliminary data.</text>
</comment>
<keyword evidence="2" id="KW-1185">Reference proteome</keyword>